<dbReference type="AlphaFoldDB" id="A0A6B2KR80"/>
<name>A0A6B2KR80_9NEIS</name>
<evidence type="ECO:0000313" key="3">
    <source>
        <dbReference type="Proteomes" id="UP000482578"/>
    </source>
</evidence>
<dbReference type="Pfam" id="PF04383">
    <property type="entry name" value="KilA-N"/>
    <property type="match status" value="1"/>
</dbReference>
<dbReference type="InterPro" id="IPR036887">
    <property type="entry name" value="HTH_APSES_sf"/>
</dbReference>
<reference evidence="2 3" key="1">
    <citation type="submission" date="2020-02" db="EMBL/GenBank/DDBJ databases">
        <authorList>
            <person name="Yang Z."/>
        </authorList>
    </citation>
    <scope>NUCLEOTIDE SEQUENCE [LARGE SCALE GENOMIC DNA]</scope>
    <source>
        <strain evidence="2 3">HX-7-9</strain>
    </source>
</reference>
<dbReference type="InterPro" id="IPR017880">
    <property type="entry name" value="KilA_N"/>
</dbReference>
<organism evidence="2 3">
    <name type="scientific">Crenobacter caeni</name>
    <dbReference type="NCBI Taxonomy" id="2705474"/>
    <lineage>
        <taxon>Bacteria</taxon>
        <taxon>Pseudomonadati</taxon>
        <taxon>Pseudomonadota</taxon>
        <taxon>Betaproteobacteria</taxon>
        <taxon>Neisseriales</taxon>
        <taxon>Neisseriaceae</taxon>
        <taxon>Crenobacter</taxon>
    </lineage>
</organism>
<dbReference type="RefSeq" id="WP_163315722.1">
    <property type="nucleotide sequence ID" value="NZ_JAAGAA010000005.1"/>
</dbReference>
<proteinExistence type="predicted"/>
<gene>
    <name evidence="2" type="ORF">GZH52_06715</name>
</gene>
<evidence type="ECO:0000259" key="1">
    <source>
        <dbReference type="PROSITE" id="PS51301"/>
    </source>
</evidence>
<dbReference type="PANTHER" id="PTHR48135:SF1">
    <property type="entry name" value="KILA-N DOMAIN-CONTAINING PROTEIN"/>
    <property type="match status" value="1"/>
</dbReference>
<feature type="domain" description="KilA-N" evidence="1">
    <location>
        <begin position="1"/>
        <end position="103"/>
    </location>
</feature>
<dbReference type="GO" id="GO:0003677">
    <property type="term" value="F:DNA binding"/>
    <property type="evidence" value="ECO:0007669"/>
    <property type="project" value="InterPro"/>
</dbReference>
<keyword evidence="3" id="KW-1185">Reference proteome</keyword>
<evidence type="ECO:0000313" key="2">
    <source>
        <dbReference type="EMBL" id="NDV12489.1"/>
    </source>
</evidence>
<dbReference type="SMART" id="SM01252">
    <property type="entry name" value="KilA-N"/>
    <property type="match status" value="1"/>
</dbReference>
<dbReference type="SUPFAM" id="SSF54616">
    <property type="entry name" value="DNA-binding domain of Mlu1-box binding protein MBP1"/>
    <property type="match status" value="1"/>
</dbReference>
<dbReference type="Proteomes" id="UP000482578">
    <property type="component" value="Unassembled WGS sequence"/>
</dbReference>
<dbReference type="EMBL" id="JAAGAA010000005">
    <property type="protein sequence ID" value="NDV12489.1"/>
    <property type="molecule type" value="Genomic_DNA"/>
</dbReference>
<dbReference type="PROSITE" id="PS51301">
    <property type="entry name" value="KILA_N"/>
    <property type="match status" value="1"/>
</dbReference>
<dbReference type="InterPro" id="IPR018004">
    <property type="entry name" value="KilA/APSES_HTH"/>
</dbReference>
<sequence>MTKIIKAEFDGSVMQFNGDGWFNATLAANKYGKRVDHWLANQETTEYITALSESPNTRNLGNLIKTKRGNTGGTWLHPKLAVMFARWLDVRFAIWCDEQLDALVRGNTSADSWQAARHDAGARFRGVCDMVRLTRMAEGKGAAKHHYINEARIINLALTGSTAPVNRDALGKSELRLLELLEAQDMVLLGRGLPYEARKRALATFAAEQRQRLALPANDAGRASA</sequence>
<protein>
    <submittedName>
        <fullName evidence="2">KilA-N domain-containing protein</fullName>
    </submittedName>
</protein>
<dbReference type="PANTHER" id="PTHR48135">
    <property type="match status" value="1"/>
</dbReference>
<accession>A0A6B2KR80</accession>
<comment type="caution">
    <text evidence="2">The sequence shown here is derived from an EMBL/GenBank/DDBJ whole genome shotgun (WGS) entry which is preliminary data.</text>
</comment>